<keyword evidence="3" id="KW-1185">Reference proteome</keyword>
<organism evidence="1">
    <name type="scientific">Brachypodium distachyon</name>
    <name type="common">Purple false brome</name>
    <name type="synonym">Trachynia distachya</name>
    <dbReference type="NCBI Taxonomy" id="15368"/>
    <lineage>
        <taxon>Eukaryota</taxon>
        <taxon>Viridiplantae</taxon>
        <taxon>Streptophyta</taxon>
        <taxon>Embryophyta</taxon>
        <taxon>Tracheophyta</taxon>
        <taxon>Spermatophyta</taxon>
        <taxon>Magnoliopsida</taxon>
        <taxon>Liliopsida</taxon>
        <taxon>Poales</taxon>
        <taxon>Poaceae</taxon>
        <taxon>BOP clade</taxon>
        <taxon>Pooideae</taxon>
        <taxon>Stipodae</taxon>
        <taxon>Brachypodieae</taxon>
        <taxon>Brachypodium</taxon>
    </lineage>
</organism>
<dbReference type="EMBL" id="CM000883">
    <property type="protein sequence ID" value="PNT63171.1"/>
    <property type="molecule type" value="Genomic_DNA"/>
</dbReference>
<reference evidence="1" key="2">
    <citation type="submission" date="2017-06" db="EMBL/GenBank/DDBJ databases">
        <title>WGS assembly of Brachypodium distachyon.</title>
        <authorList>
            <consortium name="The International Brachypodium Initiative"/>
            <person name="Lucas S."/>
            <person name="Harmon-Smith M."/>
            <person name="Lail K."/>
            <person name="Tice H."/>
            <person name="Grimwood J."/>
            <person name="Bruce D."/>
            <person name="Barry K."/>
            <person name="Shu S."/>
            <person name="Lindquist E."/>
            <person name="Wang M."/>
            <person name="Pitluck S."/>
            <person name="Vogel J.P."/>
            <person name="Garvin D.F."/>
            <person name="Mockler T.C."/>
            <person name="Schmutz J."/>
            <person name="Rokhsar D."/>
            <person name="Bevan M.W."/>
        </authorList>
    </citation>
    <scope>NUCLEOTIDE SEQUENCE</scope>
    <source>
        <strain evidence="1">Bd21</strain>
    </source>
</reference>
<accession>A0A2K2CMB4</accession>
<dbReference type="Gramene" id="PNT63171">
    <property type="protein sequence ID" value="PNT63171"/>
    <property type="gene ID" value="BRADI_4g12306v3"/>
</dbReference>
<dbReference type="InParanoid" id="A0A2K2CMB4"/>
<gene>
    <name evidence="1" type="ORF">BRADI_4g12306v3</name>
</gene>
<evidence type="ECO:0008006" key="4">
    <source>
        <dbReference type="Google" id="ProtNLM"/>
    </source>
</evidence>
<protein>
    <recommendedName>
        <fullName evidence="4">Reverse transcriptase zinc-binding domain-containing protein</fullName>
    </recommendedName>
</protein>
<reference evidence="1 2" key="1">
    <citation type="journal article" date="2010" name="Nature">
        <title>Genome sequencing and analysis of the model grass Brachypodium distachyon.</title>
        <authorList>
            <consortium name="International Brachypodium Initiative"/>
        </authorList>
    </citation>
    <scope>NUCLEOTIDE SEQUENCE [LARGE SCALE GENOMIC DNA]</scope>
    <source>
        <strain evidence="1 2">Bd21</strain>
    </source>
</reference>
<dbReference type="AlphaFoldDB" id="A0A2K2CMB4"/>
<evidence type="ECO:0000313" key="3">
    <source>
        <dbReference type="Proteomes" id="UP000008810"/>
    </source>
</evidence>
<evidence type="ECO:0000313" key="1">
    <source>
        <dbReference type="EMBL" id="PNT63171.1"/>
    </source>
</evidence>
<sequence>MWICEYWAETAAHILLNCQFTRAIWTAVAYLFNSPLLHPSSWMDISSVKAWWSERTSYASALGKPRAKATTSLILLTLWAVWKERNRRIFQHKLLRPSGVCALIKEGATLWIHAGISSSRTPISEIFGRNCI</sequence>
<dbReference type="Proteomes" id="UP000008810">
    <property type="component" value="Chromosome 4"/>
</dbReference>
<evidence type="ECO:0000313" key="2">
    <source>
        <dbReference type="EnsemblPlants" id="PNT63171"/>
    </source>
</evidence>
<name>A0A2K2CMB4_BRADI</name>
<reference evidence="2" key="3">
    <citation type="submission" date="2018-08" db="UniProtKB">
        <authorList>
            <consortium name="EnsemblPlants"/>
        </authorList>
    </citation>
    <scope>IDENTIFICATION</scope>
    <source>
        <strain evidence="2">cv. Bd21</strain>
    </source>
</reference>
<dbReference type="EnsemblPlants" id="PNT63171">
    <property type="protein sequence ID" value="PNT63171"/>
    <property type="gene ID" value="BRADI_4g12306v3"/>
</dbReference>
<dbReference type="OrthoDB" id="691180at2759"/>
<proteinExistence type="predicted"/>